<dbReference type="Proteomes" id="UP000651057">
    <property type="component" value="Unassembled WGS sequence"/>
</dbReference>
<organism evidence="1 2">
    <name type="scientific">Aquimarina mytili</name>
    <dbReference type="NCBI Taxonomy" id="874423"/>
    <lineage>
        <taxon>Bacteria</taxon>
        <taxon>Pseudomonadati</taxon>
        <taxon>Bacteroidota</taxon>
        <taxon>Flavobacteriia</taxon>
        <taxon>Flavobacteriales</taxon>
        <taxon>Flavobacteriaceae</taxon>
        <taxon>Aquimarina</taxon>
    </lineage>
</organism>
<dbReference type="AlphaFoldDB" id="A0A937D9H1"/>
<dbReference type="InterPro" id="IPR020503">
    <property type="entry name" value="Uncharacterised_Rv2561"/>
</dbReference>
<name>A0A937D9H1_9FLAO</name>
<dbReference type="RefSeq" id="WP_201922641.1">
    <property type="nucleotide sequence ID" value="NZ_BAABAX010000020.1"/>
</dbReference>
<protein>
    <submittedName>
        <fullName evidence="1">DUF2652 domain-containing protein</fullName>
    </submittedName>
</protein>
<keyword evidence="2" id="KW-1185">Reference proteome</keyword>
<accession>A0A937D9H1</accession>
<evidence type="ECO:0000313" key="1">
    <source>
        <dbReference type="EMBL" id="MBL0685060.1"/>
    </source>
</evidence>
<dbReference type="Pfam" id="PF10851">
    <property type="entry name" value="DUF2652"/>
    <property type="match status" value="1"/>
</dbReference>
<sequence>MPNSLLFIPDISGFTHFVQNTEVEHSQHVISELLEVLINANTQNLQLAEIEGDALFFYKENEVPSQEKLLAQIETMFTAFYSHLKLLEKNRICPCNACATAPNLKLKIIAHCGDLQFITVQEEHKPFGQSVIEIHRLLKNSIESDNYALLSEELLKIIGLSSTYKSKLYSFLDSKDTYDDKEIRYSFSEIDNNKLKLNPFETPKIVDFNCSASIILQKNFETSASQLLEYITNYSYRHYWVKGVDKFEYNPDEVTRLGTGHVCVIDGKRLNFTTVTKKANIGEIVYGEYTTDVPIDAIYQFFIMTPISEKKCKLTVEIYPKAKSLLNKLILSLFMKRATIKSLQTSINNLEAFILQGGIKEGLESAQASSHENP</sequence>
<reference evidence="1" key="1">
    <citation type="submission" date="2021-01" db="EMBL/GenBank/DDBJ databases">
        <authorList>
            <person name="Zhong Y.L."/>
        </authorList>
    </citation>
    <scope>NUCLEOTIDE SEQUENCE</scope>
    <source>
        <strain evidence="1">KCTC 23302</strain>
    </source>
</reference>
<gene>
    <name evidence="1" type="ORF">JJQ60_16130</name>
</gene>
<comment type="caution">
    <text evidence="1">The sequence shown here is derived from an EMBL/GenBank/DDBJ whole genome shotgun (WGS) entry which is preliminary data.</text>
</comment>
<dbReference type="EMBL" id="JAERQJ010000007">
    <property type="protein sequence ID" value="MBL0685060.1"/>
    <property type="molecule type" value="Genomic_DNA"/>
</dbReference>
<proteinExistence type="predicted"/>
<evidence type="ECO:0000313" key="2">
    <source>
        <dbReference type="Proteomes" id="UP000651057"/>
    </source>
</evidence>